<evidence type="ECO:0000256" key="1">
    <source>
        <dbReference type="SAM" id="Phobius"/>
    </source>
</evidence>
<evidence type="ECO:0000313" key="3">
    <source>
        <dbReference type="Proteomes" id="UP000595691"/>
    </source>
</evidence>
<evidence type="ECO:0008006" key="4">
    <source>
        <dbReference type="Google" id="ProtNLM"/>
    </source>
</evidence>
<organism evidence="2 3">
    <name type="scientific">Heyndrickxia vini</name>
    <dbReference type="NCBI Taxonomy" id="1476025"/>
    <lineage>
        <taxon>Bacteria</taxon>
        <taxon>Bacillati</taxon>
        <taxon>Bacillota</taxon>
        <taxon>Bacilli</taxon>
        <taxon>Bacillales</taxon>
        <taxon>Bacillaceae</taxon>
        <taxon>Heyndrickxia</taxon>
    </lineage>
</organism>
<protein>
    <recommendedName>
        <fullName evidence="4">ATP synthase protein I</fullName>
    </recommendedName>
</protein>
<sequence>MKKKGKMFTGWIIIGFALLFYIAVTWEDLINGDFLTKGNVFMLVIILAGIFRLFTWRNDEKAKQDELGKYIVNKSSVIGYRILTTLLFFLWITDRFLYNHSNEFGNLFLFLGFCISIILLPIIQLFISRNYH</sequence>
<evidence type="ECO:0000313" key="2">
    <source>
        <dbReference type="EMBL" id="QQZ08718.1"/>
    </source>
</evidence>
<reference evidence="2 3" key="1">
    <citation type="submission" date="2020-11" db="EMBL/GenBank/DDBJ databases">
        <title>Taxonomic evaluation of the Bacillus sporothermodurans group of bacteria based on whole genome sequences.</title>
        <authorList>
            <person name="Fiedler G."/>
            <person name="Herbstmann A.-D."/>
            <person name="Doll E."/>
            <person name="Wenning M."/>
            <person name="Brinks E."/>
            <person name="Kabisch J."/>
            <person name="Breitenwieser F."/>
            <person name="Lappann M."/>
            <person name="Boehnlein C."/>
            <person name="Franz C."/>
        </authorList>
    </citation>
    <scope>NUCLEOTIDE SEQUENCE [LARGE SCALE GENOMIC DNA]</scope>
    <source>
        <strain evidence="2 3">JCM 19841</strain>
    </source>
</reference>
<dbReference type="Pfam" id="PF09946">
    <property type="entry name" value="DUF2178"/>
    <property type="match status" value="1"/>
</dbReference>
<dbReference type="EMBL" id="CP065425">
    <property type="protein sequence ID" value="QQZ08718.1"/>
    <property type="molecule type" value="Genomic_DNA"/>
</dbReference>
<keyword evidence="1" id="KW-1133">Transmembrane helix</keyword>
<accession>A0ABX7DZ15</accession>
<dbReference type="RefSeq" id="WP_202777526.1">
    <property type="nucleotide sequence ID" value="NZ_CP065425.1"/>
</dbReference>
<feature type="transmembrane region" description="Helical" evidence="1">
    <location>
        <begin position="38"/>
        <end position="56"/>
    </location>
</feature>
<name>A0ABX7DZ15_9BACI</name>
<gene>
    <name evidence="2" type="ORF">I5776_17030</name>
</gene>
<feature type="transmembrane region" description="Helical" evidence="1">
    <location>
        <begin position="77"/>
        <end position="98"/>
    </location>
</feature>
<feature type="transmembrane region" description="Helical" evidence="1">
    <location>
        <begin position="7"/>
        <end position="26"/>
    </location>
</feature>
<keyword evidence="1" id="KW-0472">Membrane</keyword>
<keyword evidence="1" id="KW-0812">Transmembrane</keyword>
<keyword evidence="3" id="KW-1185">Reference proteome</keyword>
<dbReference type="InterPro" id="IPR019235">
    <property type="entry name" value="DUF2178_TM"/>
</dbReference>
<proteinExistence type="predicted"/>
<feature type="transmembrane region" description="Helical" evidence="1">
    <location>
        <begin position="104"/>
        <end position="127"/>
    </location>
</feature>
<dbReference type="Proteomes" id="UP000595691">
    <property type="component" value="Chromosome"/>
</dbReference>